<dbReference type="Gene3D" id="3.10.20.310">
    <property type="entry name" value="membrane protein fhac"/>
    <property type="match status" value="1"/>
</dbReference>
<evidence type="ECO:0000259" key="5">
    <source>
        <dbReference type="Pfam" id="PF03865"/>
    </source>
</evidence>
<feature type="chain" id="PRO_5007547414" description="Hemolysin activation/secretion protein" evidence="4">
    <location>
        <begin position="35"/>
        <end position="565"/>
    </location>
</feature>
<keyword evidence="3" id="KW-0998">Cell outer membrane</keyword>
<dbReference type="OrthoDB" id="572300at2"/>
<evidence type="ECO:0008006" key="9">
    <source>
        <dbReference type="Google" id="ProtNLM"/>
    </source>
</evidence>
<dbReference type="GO" id="GO:0008320">
    <property type="term" value="F:protein transmembrane transporter activity"/>
    <property type="evidence" value="ECO:0007669"/>
    <property type="project" value="TreeGrafter"/>
</dbReference>
<dbReference type="Pfam" id="PF08479">
    <property type="entry name" value="POTRA_2"/>
    <property type="match status" value="1"/>
</dbReference>
<keyword evidence="1" id="KW-0472">Membrane</keyword>
<keyword evidence="8" id="KW-1185">Reference proteome</keyword>
<keyword evidence="4" id="KW-0732">Signal</keyword>
<gene>
    <name evidence="7" type="ORF">NS331_01280</name>
</gene>
<evidence type="ECO:0000313" key="8">
    <source>
        <dbReference type="Proteomes" id="UP000072741"/>
    </source>
</evidence>
<dbReference type="Pfam" id="PF03865">
    <property type="entry name" value="ShlB"/>
    <property type="match status" value="1"/>
</dbReference>
<evidence type="ECO:0000313" key="7">
    <source>
        <dbReference type="EMBL" id="KTT27676.1"/>
    </source>
</evidence>
<evidence type="ECO:0000259" key="6">
    <source>
        <dbReference type="Pfam" id="PF08479"/>
    </source>
</evidence>
<evidence type="ECO:0000256" key="1">
    <source>
        <dbReference type="ARBA" id="ARBA00022452"/>
    </source>
</evidence>
<feature type="domain" description="Haemolysin activator HlyB C-terminal" evidence="5">
    <location>
        <begin position="218"/>
        <end position="528"/>
    </location>
</feature>
<protein>
    <recommendedName>
        <fullName evidence="9">Hemolysin activation/secretion protein</fullName>
    </recommendedName>
</protein>
<organism evidence="7 8">
    <name type="scientific">Pseudacidovorax intermedius</name>
    <dbReference type="NCBI Taxonomy" id="433924"/>
    <lineage>
        <taxon>Bacteria</taxon>
        <taxon>Pseudomonadati</taxon>
        <taxon>Pseudomonadota</taxon>
        <taxon>Betaproteobacteria</taxon>
        <taxon>Burkholderiales</taxon>
        <taxon>Comamonadaceae</taxon>
        <taxon>Pseudacidovorax</taxon>
    </lineage>
</organism>
<dbReference type="InterPro" id="IPR013686">
    <property type="entry name" value="Polypept-transport_assoc_ShlB"/>
</dbReference>
<keyword evidence="1" id="KW-1134">Transmembrane beta strand</keyword>
<dbReference type="GO" id="GO:0098046">
    <property type="term" value="C:type V protein secretion system complex"/>
    <property type="evidence" value="ECO:0007669"/>
    <property type="project" value="TreeGrafter"/>
</dbReference>
<proteinExistence type="predicted"/>
<dbReference type="Gene3D" id="2.40.160.50">
    <property type="entry name" value="membrane protein fhac: a member of the omp85/tpsb transporter family"/>
    <property type="match status" value="1"/>
</dbReference>
<dbReference type="PANTHER" id="PTHR34597:SF1">
    <property type="entry name" value="HEME_HEMOPEXIN TRANSPORTER PROTEIN HUXB"/>
    <property type="match status" value="1"/>
</dbReference>
<evidence type="ECO:0000256" key="4">
    <source>
        <dbReference type="SAM" id="SignalP"/>
    </source>
</evidence>
<dbReference type="PANTHER" id="PTHR34597">
    <property type="entry name" value="SLR1661 PROTEIN"/>
    <property type="match status" value="1"/>
</dbReference>
<dbReference type="EMBL" id="LDSL01000009">
    <property type="protein sequence ID" value="KTT27676.1"/>
    <property type="molecule type" value="Genomic_DNA"/>
</dbReference>
<dbReference type="PATRIC" id="fig|433924.3.peg.5047"/>
<evidence type="ECO:0000256" key="2">
    <source>
        <dbReference type="ARBA" id="ARBA00022692"/>
    </source>
</evidence>
<feature type="domain" description="Polypeptide-transport-associated ShlB-type" evidence="6">
    <location>
        <begin position="79"/>
        <end position="153"/>
    </location>
</feature>
<feature type="signal peptide" evidence="4">
    <location>
        <begin position="1"/>
        <end position="34"/>
    </location>
</feature>
<evidence type="ECO:0000256" key="3">
    <source>
        <dbReference type="ARBA" id="ARBA00023237"/>
    </source>
</evidence>
<dbReference type="Proteomes" id="UP000072741">
    <property type="component" value="Unassembled WGS sequence"/>
</dbReference>
<dbReference type="AlphaFoldDB" id="A0A147HC63"/>
<keyword evidence="2" id="KW-0812">Transmembrane</keyword>
<name>A0A147HC63_9BURK</name>
<dbReference type="GO" id="GO:0046819">
    <property type="term" value="P:protein secretion by the type V secretion system"/>
    <property type="evidence" value="ECO:0007669"/>
    <property type="project" value="TreeGrafter"/>
</dbReference>
<dbReference type="InterPro" id="IPR005565">
    <property type="entry name" value="Hemolysn_activator_HlyB_C"/>
</dbReference>
<dbReference type="InterPro" id="IPR051544">
    <property type="entry name" value="TPS_OM_transporter"/>
</dbReference>
<comment type="caution">
    <text evidence="7">The sequence shown here is derived from an EMBL/GenBank/DDBJ whole genome shotgun (WGS) entry which is preliminary data.</text>
</comment>
<dbReference type="RefSeq" id="WP_058640213.1">
    <property type="nucleotide sequence ID" value="NZ_LDSL01000009.1"/>
</dbReference>
<accession>A0A147HC63</accession>
<sequence length="565" mass="59706">MSHSFSAAPSATLSRVGRAVLVTLAAAAALPALAQPVAPPDAGQVLRELRPPIDVPPRGSATLTVPADTDTSADIGQRFLVRQIRVDGVRELNAAEVHALVAPLEGTQASLGALRQGAQRITQFYRQHGYIVARAFVPAQQVADGVVTITVLESELTAFSFDNRSQVRTDVLAGFVEAQGLVGKPIVADAMDRTLLLLSDLPGVGNVSGNLKPGARVGTSDLVVEAEPGKRVDGDLSLDNHGNRYTGQNRANARVTFNSLTGIGDRLDLRGTASDQDLLSGRIAYDLPLGRNGLRGGVALSTTRYELGREFANLDASGTANTASAYASWPLLRGLNQNVWLAGSVEARNLRDRVGLTSSQTDKKARVGTLEAYGDLADALGGGGYSTWRVAATAGRLDIDTPAAAAFDAAGPRAAGGYSKLQLGASRLQALPAGFTFAVQASGQMARKNLDSSEKFVVGGAYGVRAYPQGEGVGDDGWLLNLELRHDVVPGVQAMVFYDAGGARFSHDPYAAGRNHQTLRGYGVGLQGQWKDFYARTSIAWREGDAPLTAPDRRPRLWLAGGWRF</sequence>
<reference evidence="7" key="1">
    <citation type="journal article" date="2016" name="Front. Microbiol.">
        <title>Genomic Resource of Rice Seed Associated Bacteria.</title>
        <authorList>
            <person name="Midha S."/>
            <person name="Bansal K."/>
            <person name="Sharma S."/>
            <person name="Kumar N."/>
            <person name="Patil P.P."/>
            <person name="Chaudhry V."/>
            <person name="Patil P.B."/>
        </authorList>
    </citation>
    <scope>NUCLEOTIDE SEQUENCE [LARGE SCALE GENOMIC DNA]</scope>
    <source>
        <strain evidence="7">NS331</strain>
    </source>
</reference>